<evidence type="ECO:0000256" key="1">
    <source>
        <dbReference type="SAM" id="MobiDB-lite"/>
    </source>
</evidence>
<proteinExistence type="predicted"/>
<evidence type="ECO:0000313" key="2">
    <source>
        <dbReference type="EMBL" id="BAD45346.1"/>
    </source>
</evidence>
<dbReference type="EMBL" id="AP003577">
    <property type="protein sequence ID" value="BAD45346.1"/>
    <property type="molecule type" value="Genomic_DNA"/>
</dbReference>
<dbReference type="Proteomes" id="UP000000763">
    <property type="component" value="Chromosome 6"/>
</dbReference>
<reference evidence="3" key="2">
    <citation type="journal article" date="2008" name="Nucleic Acids Res.">
        <title>The rice annotation project database (RAP-DB): 2008 update.</title>
        <authorList>
            <consortium name="The rice annotation project (RAP)"/>
        </authorList>
    </citation>
    <scope>GENOME REANNOTATION</scope>
    <source>
        <strain evidence="3">cv. Nipponbare</strain>
    </source>
</reference>
<feature type="compositionally biased region" description="Low complexity" evidence="1">
    <location>
        <begin position="86"/>
        <end position="103"/>
    </location>
</feature>
<accession>Q656C1</accession>
<name>Q656C1_ORYSJ</name>
<organism evidence="2 3">
    <name type="scientific">Oryza sativa subsp. japonica</name>
    <name type="common">Rice</name>
    <dbReference type="NCBI Taxonomy" id="39947"/>
    <lineage>
        <taxon>Eukaryota</taxon>
        <taxon>Viridiplantae</taxon>
        <taxon>Streptophyta</taxon>
        <taxon>Embryophyta</taxon>
        <taxon>Tracheophyta</taxon>
        <taxon>Spermatophyta</taxon>
        <taxon>Magnoliopsida</taxon>
        <taxon>Liliopsida</taxon>
        <taxon>Poales</taxon>
        <taxon>Poaceae</taxon>
        <taxon>BOP clade</taxon>
        <taxon>Oryzoideae</taxon>
        <taxon>Oryzeae</taxon>
        <taxon>Oryzinae</taxon>
        <taxon>Oryza</taxon>
        <taxon>Oryza sativa</taxon>
    </lineage>
</organism>
<evidence type="ECO:0000313" key="3">
    <source>
        <dbReference type="Proteomes" id="UP000000763"/>
    </source>
</evidence>
<gene>
    <name evidence="2" type="primary">P0664F03.32</name>
</gene>
<feature type="compositionally biased region" description="Pro residues" evidence="1">
    <location>
        <begin position="41"/>
        <end position="60"/>
    </location>
</feature>
<protein>
    <submittedName>
        <fullName evidence="2">Uncharacterized protein</fullName>
    </submittedName>
</protein>
<sequence>MRARFLHPPTHLKLIFTYPPTARGHHPPTHAFISPLSLSPLHPPHPSPPPPPLSPPPPPVSDVDNGVHGRCGRRGPHLSPLPLPLPDLARGRGWPPPWQRRQAGCGGANADDDVSDLSGTGHQRKKKFAGSRLKPTTSENGSLLAASLRRQPAKMNYRWRLITASEDLDLHWPLLCGCSKFH</sequence>
<feature type="region of interest" description="Disordered" evidence="1">
    <location>
        <begin position="26"/>
        <end position="142"/>
    </location>
</feature>
<reference evidence="3" key="1">
    <citation type="journal article" date="2005" name="Nature">
        <title>The map-based sequence of the rice genome.</title>
        <authorList>
            <consortium name="International rice genome sequencing project (IRGSP)"/>
            <person name="Matsumoto T."/>
            <person name="Wu J."/>
            <person name="Kanamori H."/>
            <person name="Katayose Y."/>
            <person name="Fujisawa M."/>
            <person name="Namiki N."/>
            <person name="Mizuno H."/>
            <person name="Yamamoto K."/>
            <person name="Antonio B.A."/>
            <person name="Baba T."/>
            <person name="Sakata K."/>
            <person name="Nagamura Y."/>
            <person name="Aoki H."/>
            <person name="Arikawa K."/>
            <person name="Arita K."/>
            <person name="Bito T."/>
            <person name="Chiden Y."/>
            <person name="Fujitsuka N."/>
            <person name="Fukunaka R."/>
            <person name="Hamada M."/>
            <person name="Harada C."/>
            <person name="Hayashi A."/>
            <person name="Hijishita S."/>
            <person name="Honda M."/>
            <person name="Hosokawa S."/>
            <person name="Ichikawa Y."/>
            <person name="Idonuma A."/>
            <person name="Iijima M."/>
            <person name="Ikeda M."/>
            <person name="Ikeno M."/>
            <person name="Ito K."/>
            <person name="Ito S."/>
            <person name="Ito T."/>
            <person name="Ito Y."/>
            <person name="Ito Y."/>
            <person name="Iwabuchi A."/>
            <person name="Kamiya K."/>
            <person name="Karasawa W."/>
            <person name="Kurita K."/>
            <person name="Katagiri S."/>
            <person name="Kikuta A."/>
            <person name="Kobayashi H."/>
            <person name="Kobayashi N."/>
            <person name="Machita K."/>
            <person name="Maehara T."/>
            <person name="Masukawa M."/>
            <person name="Mizubayashi T."/>
            <person name="Mukai Y."/>
            <person name="Nagasaki H."/>
            <person name="Nagata Y."/>
            <person name="Naito S."/>
            <person name="Nakashima M."/>
            <person name="Nakama Y."/>
            <person name="Nakamichi Y."/>
            <person name="Nakamura M."/>
            <person name="Meguro A."/>
            <person name="Negishi M."/>
            <person name="Ohta I."/>
            <person name="Ohta T."/>
            <person name="Okamoto M."/>
            <person name="Ono N."/>
            <person name="Saji S."/>
            <person name="Sakaguchi M."/>
            <person name="Sakai K."/>
            <person name="Shibata M."/>
            <person name="Shimokawa T."/>
            <person name="Song J."/>
            <person name="Takazaki Y."/>
            <person name="Terasawa K."/>
            <person name="Tsugane M."/>
            <person name="Tsuji K."/>
            <person name="Ueda S."/>
            <person name="Waki K."/>
            <person name="Yamagata H."/>
            <person name="Yamamoto M."/>
            <person name="Yamamoto S."/>
            <person name="Yamane H."/>
            <person name="Yoshiki S."/>
            <person name="Yoshihara R."/>
            <person name="Yukawa K."/>
            <person name="Zhong H."/>
            <person name="Yano M."/>
            <person name="Yuan Q."/>
            <person name="Ouyang S."/>
            <person name="Liu J."/>
            <person name="Jones K.M."/>
            <person name="Gansberger K."/>
            <person name="Moffat K."/>
            <person name="Hill J."/>
            <person name="Bera J."/>
            <person name="Fadrosh D."/>
            <person name="Jin S."/>
            <person name="Johri S."/>
            <person name="Kim M."/>
            <person name="Overton L."/>
            <person name="Reardon M."/>
            <person name="Tsitrin T."/>
            <person name="Vuong H."/>
            <person name="Weaver B."/>
            <person name="Ciecko A."/>
            <person name="Tallon L."/>
            <person name="Jackson J."/>
            <person name="Pai G."/>
            <person name="Aken S.V."/>
            <person name="Utterback T."/>
            <person name="Reidmuller S."/>
            <person name="Feldblyum T."/>
            <person name="Hsiao J."/>
            <person name="Zismann V."/>
            <person name="Iobst S."/>
            <person name="de Vazeille A.R."/>
            <person name="Buell C.R."/>
            <person name="Ying K."/>
            <person name="Li Y."/>
            <person name="Lu T."/>
            <person name="Huang Y."/>
            <person name="Zhao Q."/>
            <person name="Feng Q."/>
            <person name="Zhang L."/>
            <person name="Zhu J."/>
            <person name="Weng Q."/>
            <person name="Mu J."/>
            <person name="Lu Y."/>
            <person name="Fan D."/>
            <person name="Liu Y."/>
            <person name="Guan J."/>
            <person name="Zhang Y."/>
            <person name="Yu S."/>
            <person name="Liu X."/>
            <person name="Zhang Y."/>
            <person name="Hong G."/>
            <person name="Han B."/>
            <person name="Choisne N."/>
            <person name="Demange N."/>
            <person name="Orjeda G."/>
            <person name="Samain S."/>
            <person name="Cattolico L."/>
            <person name="Pelletier E."/>
            <person name="Couloux A."/>
            <person name="Segurens B."/>
            <person name="Wincker P."/>
            <person name="D'Hont A."/>
            <person name="Scarpelli C."/>
            <person name="Weissenbach J."/>
            <person name="Salanoubat M."/>
            <person name="Quetier F."/>
            <person name="Yu Y."/>
            <person name="Kim H.R."/>
            <person name="Rambo T."/>
            <person name="Currie J."/>
            <person name="Collura K."/>
            <person name="Luo M."/>
            <person name="Yang T."/>
            <person name="Ammiraju J.S.S."/>
            <person name="Engler F."/>
            <person name="Soderlund C."/>
            <person name="Wing R.A."/>
            <person name="Palmer L.E."/>
            <person name="de la Bastide M."/>
            <person name="Spiegel L."/>
            <person name="Nascimento L."/>
            <person name="Zutavern T."/>
            <person name="O'Shaughnessy A."/>
            <person name="Dike S."/>
            <person name="Dedhia N."/>
            <person name="Preston R."/>
            <person name="Balija V."/>
            <person name="McCombie W.R."/>
            <person name="Chow T."/>
            <person name="Chen H."/>
            <person name="Chung M."/>
            <person name="Chen C."/>
            <person name="Shaw J."/>
            <person name="Wu H."/>
            <person name="Hsiao K."/>
            <person name="Chao Y."/>
            <person name="Chu M."/>
            <person name="Cheng C."/>
            <person name="Hour A."/>
            <person name="Lee P."/>
            <person name="Lin S."/>
            <person name="Lin Y."/>
            <person name="Liou J."/>
            <person name="Liu S."/>
            <person name="Hsing Y."/>
            <person name="Raghuvanshi S."/>
            <person name="Mohanty A."/>
            <person name="Bharti A.K."/>
            <person name="Gaur A."/>
            <person name="Gupta V."/>
            <person name="Kumar D."/>
            <person name="Ravi V."/>
            <person name="Vij S."/>
            <person name="Kapur A."/>
            <person name="Khurana P."/>
            <person name="Khurana P."/>
            <person name="Khurana J.P."/>
            <person name="Tyagi A.K."/>
            <person name="Gaikwad K."/>
            <person name="Singh A."/>
            <person name="Dalal V."/>
            <person name="Srivastava S."/>
            <person name="Dixit A."/>
            <person name="Pal A.K."/>
            <person name="Ghazi I.A."/>
            <person name="Yadav M."/>
            <person name="Pandit A."/>
            <person name="Bhargava A."/>
            <person name="Sureshbabu K."/>
            <person name="Batra K."/>
            <person name="Sharma T.R."/>
            <person name="Mohapatra T."/>
            <person name="Singh N.K."/>
            <person name="Messing J."/>
            <person name="Nelson A.B."/>
            <person name="Fuks G."/>
            <person name="Kavchok S."/>
            <person name="Keizer G."/>
            <person name="Linton E."/>
            <person name="Llaca V."/>
            <person name="Song R."/>
            <person name="Tanyolac B."/>
            <person name="Young S."/>
            <person name="Ho-Il K."/>
            <person name="Hahn J.H."/>
            <person name="Sangsakoo G."/>
            <person name="Vanavichit A."/>
            <person name="de Mattos Luiz.A.T."/>
            <person name="Zimmer P.D."/>
            <person name="Malone G."/>
            <person name="Dellagostin O."/>
            <person name="de Oliveira A.C."/>
            <person name="Bevan M."/>
            <person name="Bancroft I."/>
            <person name="Minx P."/>
            <person name="Cordum H."/>
            <person name="Wilson R."/>
            <person name="Cheng Z."/>
            <person name="Jin W."/>
            <person name="Jiang J."/>
            <person name="Leong S.A."/>
            <person name="Iwama H."/>
            <person name="Gojobori T."/>
            <person name="Itoh T."/>
            <person name="Niimura Y."/>
            <person name="Fujii Y."/>
            <person name="Habara T."/>
            <person name="Sakai H."/>
            <person name="Sato Y."/>
            <person name="Wilson G."/>
            <person name="Kumar K."/>
            <person name="McCouch S."/>
            <person name="Juretic N."/>
            <person name="Hoen D."/>
            <person name="Wright S."/>
            <person name="Bruskiewich R."/>
            <person name="Bureau T."/>
            <person name="Miyao A."/>
            <person name="Hirochika H."/>
            <person name="Nishikawa T."/>
            <person name="Kadowaki K."/>
            <person name="Sugiura M."/>
            <person name="Burr B."/>
            <person name="Sasaki T."/>
        </authorList>
    </citation>
    <scope>NUCLEOTIDE SEQUENCE [LARGE SCALE GENOMIC DNA]</scope>
    <source>
        <strain evidence="3">cv. Nipponbare</strain>
    </source>
</reference>
<dbReference type="AlphaFoldDB" id="Q656C1"/>